<dbReference type="FunFam" id="3.40.50.300:FF:000565">
    <property type="entry name" value="ABC bile acid transporter"/>
    <property type="match status" value="1"/>
</dbReference>
<dbReference type="InterPro" id="IPR003593">
    <property type="entry name" value="AAA+_ATPase"/>
</dbReference>
<keyword evidence="8 10" id="KW-0472">Membrane</keyword>
<dbReference type="InterPro" id="IPR027417">
    <property type="entry name" value="P-loop_NTPase"/>
</dbReference>
<dbReference type="SUPFAM" id="SSF90123">
    <property type="entry name" value="ABC transporter transmembrane region"/>
    <property type="match status" value="2"/>
</dbReference>
<feature type="transmembrane region" description="Helical" evidence="10">
    <location>
        <begin position="1240"/>
        <end position="1260"/>
    </location>
</feature>
<evidence type="ECO:0000256" key="10">
    <source>
        <dbReference type="SAM" id="Phobius"/>
    </source>
</evidence>
<feature type="transmembrane region" description="Helical" evidence="10">
    <location>
        <begin position="1009"/>
        <end position="1030"/>
    </location>
</feature>
<feature type="domain" description="ABC transporter" evidence="11">
    <location>
        <begin position="672"/>
        <end position="907"/>
    </location>
</feature>
<reference evidence="14" key="1">
    <citation type="submission" date="2016-05" db="EMBL/GenBank/DDBJ databases">
        <title>Comparative genomics of biotechnologically important yeasts.</title>
        <authorList>
            <consortium name="DOE Joint Genome Institute"/>
            <person name="Riley R."/>
            <person name="Haridas S."/>
            <person name="Wolfe K.H."/>
            <person name="Lopes M.R."/>
            <person name="Hittinger C.T."/>
            <person name="Goker M."/>
            <person name="Salamov A."/>
            <person name="Wisecaver J."/>
            <person name="Long T.M."/>
            <person name="Aerts A.L."/>
            <person name="Barry K."/>
            <person name="Choi C."/>
            <person name="Clum A."/>
            <person name="Coughlan A.Y."/>
            <person name="Deshpande S."/>
            <person name="Douglass A.P."/>
            <person name="Hanson S.J."/>
            <person name="Klenk H.-P."/>
            <person name="Labutti K."/>
            <person name="Lapidus A."/>
            <person name="Lindquist E."/>
            <person name="Lipzen A."/>
            <person name="Meier-Kolthoff J.P."/>
            <person name="Ohm R.A."/>
            <person name="Otillar R.P."/>
            <person name="Pangilinan J."/>
            <person name="Peng Y."/>
            <person name="Rokas A."/>
            <person name="Rosa C.A."/>
            <person name="Scheuner C."/>
            <person name="Sibirny A.A."/>
            <person name="Slot J.C."/>
            <person name="Stielow J.B."/>
            <person name="Sun H."/>
            <person name="Kurtzman C.P."/>
            <person name="Blackwell M."/>
            <person name="Grigoriev I.V."/>
            <person name="Jeffries T.W."/>
        </authorList>
    </citation>
    <scope>NUCLEOTIDE SEQUENCE [LARGE SCALE GENOMIC DNA]</scope>
    <source>
        <strain evidence="14">NRRL Y-17324</strain>
    </source>
</reference>
<keyword evidence="5" id="KW-0547">Nucleotide-binding</keyword>
<keyword evidence="3 10" id="KW-0812">Transmembrane</keyword>
<evidence type="ECO:0000313" key="13">
    <source>
        <dbReference type="EMBL" id="ODV80944.1"/>
    </source>
</evidence>
<accession>A0A1E4SN39</accession>
<feature type="transmembrane region" description="Helical" evidence="10">
    <location>
        <begin position="107"/>
        <end position="126"/>
    </location>
</feature>
<dbReference type="GO" id="GO:0000329">
    <property type="term" value="C:fungal-type vacuole membrane"/>
    <property type="evidence" value="ECO:0007669"/>
    <property type="project" value="UniProtKB-ARBA"/>
</dbReference>
<feature type="transmembrane region" description="Helical" evidence="10">
    <location>
        <begin position="1050"/>
        <end position="1077"/>
    </location>
</feature>
<feature type="region of interest" description="Disordered" evidence="9">
    <location>
        <begin position="1451"/>
        <end position="1489"/>
    </location>
</feature>
<evidence type="ECO:0000256" key="5">
    <source>
        <dbReference type="ARBA" id="ARBA00022741"/>
    </source>
</evidence>
<dbReference type="Gene3D" id="3.40.50.300">
    <property type="entry name" value="P-loop containing nucleotide triphosphate hydrolases"/>
    <property type="match status" value="2"/>
</dbReference>
<feature type="transmembrane region" description="Helical" evidence="10">
    <location>
        <begin position="164"/>
        <end position="184"/>
    </location>
</feature>
<feature type="transmembrane region" description="Helical" evidence="10">
    <location>
        <begin position="1124"/>
        <end position="1143"/>
    </location>
</feature>
<dbReference type="Pfam" id="PF00664">
    <property type="entry name" value="ABC_membrane"/>
    <property type="match status" value="2"/>
</dbReference>
<evidence type="ECO:0000256" key="1">
    <source>
        <dbReference type="ARBA" id="ARBA00004128"/>
    </source>
</evidence>
<keyword evidence="4" id="KW-0677">Repeat</keyword>
<dbReference type="GeneID" id="30983829"/>
<keyword evidence="7 10" id="KW-1133">Transmembrane helix</keyword>
<dbReference type="GO" id="GO:0140359">
    <property type="term" value="F:ABC-type transporter activity"/>
    <property type="evidence" value="ECO:0007669"/>
    <property type="project" value="InterPro"/>
</dbReference>
<name>A0A1E4SN39_9ASCO</name>
<feature type="transmembrane region" description="Helical" evidence="10">
    <location>
        <begin position="1266"/>
        <end position="1286"/>
    </location>
</feature>
<dbReference type="InterPro" id="IPR017871">
    <property type="entry name" value="ABC_transporter-like_CS"/>
</dbReference>
<keyword evidence="14" id="KW-1185">Reference proteome</keyword>
<dbReference type="PROSITE" id="PS50929">
    <property type="entry name" value="ABC_TM1F"/>
    <property type="match status" value="2"/>
</dbReference>
<feature type="domain" description="ABC transmembrane type-1" evidence="12">
    <location>
        <begin position="328"/>
        <end position="615"/>
    </location>
</feature>
<dbReference type="FunFam" id="3.40.50.300:FF:000997">
    <property type="entry name" value="Multidrug resistance-associated protein 1"/>
    <property type="match status" value="1"/>
</dbReference>
<evidence type="ECO:0000313" key="14">
    <source>
        <dbReference type="Proteomes" id="UP000094285"/>
    </source>
</evidence>
<evidence type="ECO:0000256" key="6">
    <source>
        <dbReference type="ARBA" id="ARBA00022840"/>
    </source>
</evidence>
<evidence type="ECO:0000256" key="4">
    <source>
        <dbReference type="ARBA" id="ARBA00022737"/>
    </source>
</evidence>
<evidence type="ECO:0000256" key="9">
    <source>
        <dbReference type="SAM" id="MobiDB-lite"/>
    </source>
</evidence>
<protein>
    <recommendedName>
        <fullName evidence="15">P-loop containing nucleoside triphosphate hydrolase protein</fullName>
    </recommendedName>
</protein>
<dbReference type="InterPro" id="IPR011527">
    <property type="entry name" value="ABC1_TM_dom"/>
</dbReference>
<feature type="transmembrane region" description="Helical" evidence="10">
    <location>
        <begin position="559"/>
        <end position="580"/>
    </location>
</feature>
<feature type="transmembrane region" description="Helical" evidence="10">
    <location>
        <begin position="476"/>
        <end position="498"/>
    </location>
</feature>
<evidence type="ECO:0000259" key="12">
    <source>
        <dbReference type="PROSITE" id="PS50929"/>
    </source>
</evidence>
<dbReference type="OrthoDB" id="6500128at2759"/>
<dbReference type="CDD" id="cd18580">
    <property type="entry name" value="ABC_6TM_ABCC_D2"/>
    <property type="match status" value="1"/>
</dbReference>
<feature type="transmembrane region" description="Helical" evidence="10">
    <location>
        <begin position="451"/>
        <end position="470"/>
    </location>
</feature>
<dbReference type="InterPro" id="IPR036640">
    <property type="entry name" value="ABC1_TM_sf"/>
</dbReference>
<evidence type="ECO:0000256" key="8">
    <source>
        <dbReference type="ARBA" id="ARBA00023136"/>
    </source>
</evidence>
<feature type="transmembrane region" description="Helical" evidence="10">
    <location>
        <begin position="367"/>
        <end position="387"/>
    </location>
</feature>
<evidence type="ECO:0000256" key="2">
    <source>
        <dbReference type="ARBA" id="ARBA00022448"/>
    </source>
</evidence>
<dbReference type="PROSITE" id="PS00211">
    <property type="entry name" value="ABC_TRANSPORTER_1"/>
    <property type="match status" value="2"/>
</dbReference>
<feature type="transmembrane region" description="Helical" evidence="10">
    <location>
        <begin position="132"/>
        <end position="152"/>
    </location>
</feature>
<dbReference type="PANTHER" id="PTHR24223">
    <property type="entry name" value="ATP-BINDING CASSETTE SUB-FAMILY C"/>
    <property type="match status" value="1"/>
</dbReference>
<evidence type="ECO:0000256" key="3">
    <source>
        <dbReference type="ARBA" id="ARBA00022692"/>
    </source>
</evidence>
<evidence type="ECO:0000256" key="7">
    <source>
        <dbReference type="ARBA" id="ARBA00022989"/>
    </source>
</evidence>
<dbReference type="InterPro" id="IPR044726">
    <property type="entry name" value="ABCC_6TM_D2"/>
</dbReference>
<organism evidence="13 14">
    <name type="scientific">Suhomyces tanzawaensis NRRL Y-17324</name>
    <dbReference type="NCBI Taxonomy" id="984487"/>
    <lineage>
        <taxon>Eukaryota</taxon>
        <taxon>Fungi</taxon>
        <taxon>Dikarya</taxon>
        <taxon>Ascomycota</taxon>
        <taxon>Saccharomycotina</taxon>
        <taxon>Pichiomycetes</taxon>
        <taxon>Debaryomycetaceae</taxon>
        <taxon>Suhomyces</taxon>
    </lineage>
</organism>
<dbReference type="CDD" id="cd03244">
    <property type="entry name" value="ABCC_MRP_domain2"/>
    <property type="match status" value="1"/>
</dbReference>
<gene>
    <name evidence="13" type="ORF">CANTADRAFT_4932</name>
</gene>
<dbReference type="CDD" id="cd03250">
    <property type="entry name" value="ABCC_MRP_domain1"/>
    <property type="match status" value="1"/>
</dbReference>
<evidence type="ECO:0008006" key="15">
    <source>
        <dbReference type="Google" id="ProtNLM"/>
    </source>
</evidence>
<dbReference type="PANTHER" id="PTHR24223:SF443">
    <property type="entry name" value="MULTIDRUG-RESISTANCE LIKE PROTEIN 1, ISOFORM I"/>
    <property type="match status" value="1"/>
</dbReference>
<dbReference type="Gene3D" id="1.20.1560.10">
    <property type="entry name" value="ABC transporter type 1, transmembrane domain"/>
    <property type="match status" value="2"/>
</dbReference>
<dbReference type="Pfam" id="PF00005">
    <property type="entry name" value="ABC_tran"/>
    <property type="match status" value="2"/>
</dbReference>
<dbReference type="CDD" id="cd18579">
    <property type="entry name" value="ABC_6TM_ABCC_D1"/>
    <property type="match status" value="1"/>
</dbReference>
<feature type="transmembrane region" description="Helical" evidence="10">
    <location>
        <begin position="66"/>
        <end position="87"/>
    </location>
</feature>
<dbReference type="GO" id="GO:0016887">
    <property type="term" value="F:ATP hydrolysis activity"/>
    <property type="evidence" value="ECO:0007669"/>
    <property type="project" value="InterPro"/>
</dbReference>
<sequence>MNVENAFDPLKSLAKFAIADYEETKNKVSQPGVEEFKVFNRPGNFSDPDWTVPLYSPTGNSLNPSFVNAVLLGLTGILAAFALIQLIQLVSLKSRQTTNKYTPTSQVFKIFLVVVQAFLYGSLYFLEENLANSSLLSGAALWSALLLPIQFYEPKVSGNASASVLISVTLTTVIFVAAVVQDYFSSIKVFAASKTGAVLELLIVVDSVIVLILETSYYQPVFEIDEEIDGIPVNIFSVVTYTWITPLINHIYANQRAELEDLPNVGKELFCENTFDKLEANWEKSTRDASVAKKKFKPSRFNIWAKKSEDIKPSLLLSIVYSFKGYVIASFIFEFFDIFFSFVQPFLLRSLIKHFNESLSLEIPPPIIEGYTIALTMFLLSLSKTMFVNQMYLNMFKLGYVVESSLTTLIYKKALKLSPHARKDKPTGEIINHTTVDLSMIKMFCQSFQDFFGAPIRLIICLFSLFGLLGNATWGGLLIGALLIPVAVYANTTIYPVYMGMMKHKDERTGLINEILVSIKSIKLYSWEKPLMKKLNAIRNDKELASAKKMGVLNAVLQFLWSCIPFFVSAATYSTFVFIYKTPLTPDIVFPALVYFDLLSDTVLSIPSLVSSSIESFASVSRLRDYLLLDELDFDMNGAYVKTDASDAENSIEIQNSTFVWSKHEQKPEYKDEEDEVENNAKDSNIALSDISFKAKKGELTCIVGKVGSGKTTLLRSILGEIPLLTAEYSDDVVNSEQAKITVNGTIAYCPQSPWILNATVKENILFGFKYDRDFYHKTIDACELVSDFKSLPDGDQTVVGEKGIALSGGQKARIALARAVYARADIYLFDDILSAVDSHVGKNLIKKVLADDGIIGPRTKILATNSVRVLHQANQIFLLTKGSITESGTYDEVNERKSDLANLIEEFSRGKDDEEEEEEEQDTPIVEANANDLNDEIQQFHGEDAAPKVENTLRRASVVSYNHNYENEETETDGAGRKTGQLEEFKASGGLKWSTIVEYCKACNYKYVFVYIVMTFGVTLLGVAEKYILTYWTQWNSDTGETQRPAFFLSFYILCGITSGAMILFSSFVVWTFCIVKGSAYFHERMANSVLRAPMSYFETTPIGRILNRFTDDISTIDMSLPWMLIMLVSSVLLGIMAIGIIIINLPIMFFLIIGLVVVYNYYRSQFIPSSRELKRLLKVSKSPLLATIQESINGVDTIKAFDQKGRFTHKTKSLVDRNILIQYVSQLCNRWLSIRLQFISSSILFFASTLATSSLLTSNPIQPGLLGFIMSFALGISNILTMIVRIWSEVESQSVALERILEYCALTPEAPMIVENNRPNENWPTEGVVTFKNYATKYRENLDPVLKGINATIKAKEKVGIVGRTGAGKSSLTLALFRIIEATEGYIEIDGVNTSKIGLYDLRYHLNIIPQESHTIKGSVRDNLDPFQQYSDERIWKVLELAHLKEHVSQMSTKPTEQELKESSNPDDESPKTGLQARLDESGSNLSSGQRQLMSLARALLNDNAKVLILDEATSSVDVETDKVIQDTIRSEFKDKTILTIAHRLETILDSDRVLVLDKGEIREFDAPDTLLKDKNSIFYSLCKEGGYLKSN</sequence>
<dbReference type="InterPro" id="IPR044746">
    <property type="entry name" value="ABCC_6TM_D1"/>
</dbReference>
<proteinExistence type="predicted"/>
<keyword evidence="6" id="KW-0067">ATP-binding</keyword>
<dbReference type="GO" id="GO:0005524">
    <property type="term" value="F:ATP binding"/>
    <property type="evidence" value="ECO:0007669"/>
    <property type="project" value="UniProtKB-KW"/>
</dbReference>
<feature type="transmembrane region" description="Helical" evidence="10">
    <location>
        <begin position="196"/>
        <end position="213"/>
    </location>
</feature>
<dbReference type="InterPro" id="IPR003439">
    <property type="entry name" value="ABC_transporter-like_ATP-bd"/>
</dbReference>
<evidence type="ECO:0000259" key="11">
    <source>
        <dbReference type="PROSITE" id="PS50893"/>
    </source>
</evidence>
<dbReference type="PROSITE" id="PS50893">
    <property type="entry name" value="ABC_TRANSPORTER_2"/>
    <property type="match status" value="2"/>
</dbReference>
<dbReference type="FunFam" id="1.20.1560.10:FF:000013">
    <property type="entry name" value="ABC transporter C family member 2"/>
    <property type="match status" value="1"/>
</dbReference>
<dbReference type="SUPFAM" id="SSF52540">
    <property type="entry name" value="P-loop containing nucleoside triphosphate hydrolases"/>
    <property type="match status" value="2"/>
</dbReference>
<dbReference type="FunFam" id="1.20.1560.10:FF:000006">
    <property type="entry name" value="ATP-binding cassette, sub-family C (CFTR/MRP), member 9"/>
    <property type="match status" value="1"/>
</dbReference>
<comment type="subcellular location">
    <subcellularLocation>
        <location evidence="1">Vacuole membrane</location>
        <topology evidence="1">Multi-pass membrane protein</topology>
    </subcellularLocation>
</comment>
<dbReference type="SMART" id="SM00382">
    <property type="entry name" value="AAA"/>
    <property type="match status" value="2"/>
</dbReference>
<feature type="domain" description="ABC transmembrane type-1" evidence="12">
    <location>
        <begin position="1010"/>
        <end position="1294"/>
    </location>
</feature>
<feature type="transmembrane region" description="Helical" evidence="10">
    <location>
        <begin position="326"/>
        <end position="347"/>
    </location>
</feature>
<dbReference type="EMBL" id="KV453910">
    <property type="protein sequence ID" value="ODV80944.1"/>
    <property type="molecule type" value="Genomic_DNA"/>
</dbReference>
<dbReference type="Proteomes" id="UP000094285">
    <property type="component" value="Unassembled WGS sequence"/>
</dbReference>
<feature type="domain" description="ABC transporter" evidence="11">
    <location>
        <begin position="1331"/>
        <end position="1586"/>
    </location>
</feature>
<dbReference type="InterPro" id="IPR050173">
    <property type="entry name" value="ABC_transporter_C-like"/>
</dbReference>
<dbReference type="RefSeq" id="XP_020066066.1">
    <property type="nucleotide sequence ID" value="XM_020209693.1"/>
</dbReference>
<keyword evidence="2" id="KW-0813">Transport</keyword>
<dbReference type="STRING" id="984487.A0A1E4SN39"/>